<dbReference type="InterPro" id="IPR052509">
    <property type="entry name" value="Metal_resp_DNA-bind_regulator"/>
</dbReference>
<feature type="domain" description="Transcription regulator PadR N-terminal" evidence="1">
    <location>
        <begin position="7"/>
        <end position="91"/>
    </location>
</feature>
<dbReference type="RefSeq" id="WP_126627543.1">
    <property type="nucleotide sequence ID" value="NZ_BIFT01000001.1"/>
</dbReference>
<dbReference type="PANTHER" id="PTHR33169:SF27">
    <property type="entry name" value="TRANSCRIPTIONAL REGULATOR PADR FAMILY PROTEIN"/>
    <property type="match status" value="1"/>
</dbReference>
<gene>
    <name evidence="2" type="ORF">KDA_26490</name>
</gene>
<dbReference type="Gene3D" id="1.10.10.10">
    <property type="entry name" value="Winged helix-like DNA-binding domain superfamily/Winged helix DNA-binding domain"/>
    <property type="match status" value="1"/>
</dbReference>
<accession>A0A402B732</accession>
<keyword evidence="3" id="KW-1185">Reference proteome</keyword>
<evidence type="ECO:0000313" key="2">
    <source>
        <dbReference type="EMBL" id="GCE27165.1"/>
    </source>
</evidence>
<dbReference type="AlphaFoldDB" id="A0A402B732"/>
<dbReference type="InterPro" id="IPR005149">
    <property type="entry name" value="Tscrpt_reg_PadR_N"/>
</dbReference>
<dbReference type="EMBL" id="BIFT01000001">
    <property type="protein sequence ID" value="GCE27165.1"/>
    <property type="molecule type" value="Genomic_DNA"/>
</dbReference>
<dbReference type="InterPro" id="IPR036390">
    <property type="entry name" value="WH_DNA-bd_sf"/>
</dbReference>
<dbReference type="PANTHER" id="PTHR33169">
    <property type="entry name" value="PADR-FAMILY TRANSCRIPTIONAL REGULATOR"/>
    <property type="match status" value="1"/>
</dbReference>
<sequence>MYKQVVLLGVLLERPMYGQQIREFIEMHHDLANHIKKPTIYYQLERLVADGYLELRRETVEAPGPGAAHEEVALRERDLYYITERGKEYFATLLRDMISTFTPGLNEVDAWLFFLHHLTADEACSLLQQRFLLMEAYRNNIVQQMGSDCEVDAAHRLVNEHKLMLLEAETRWLVQTIEHIRAE</sequence>
<dbReference type="OrthoDB" id="155736at2"/>
<proteinExistence type="predicted"/>
<evidence type="ECO:0000313" key="3">
    <source>
        <dbReference type="Proteomes" id="UP000287171"/>
    </source>
</evidence>
<name>A0A402B732_9CHLR</name>
<dbReference type="Proteomes" id="UP000287171">
    <property type="component" value="Unassembled WGS sequence"/>
</dbReference>
<protein>
    <recommendedName>
        <fullName evidence="1">Transcription regulator PadR N-terminal domain-containing protein</fullName>
    </recommendedName>
</protein>
<comment type="caution">
    <text evidence="2">The sequence shown here is derived from an EMBL/GenBank/DDBJ whole genome shotgun (WGS) entry which is preliminary data.</text>
</comment>
<evidence type="ECO:0000259" key="1">
    <source>
        <dbReference type="Pfam" id="PF03551"/>
    </source>
</evidence>
<dbReference type="InterPro" id="IPR036388">
    <property type="entry name" value="WH-like_DNA-bd_sf"/>
</dbReference>
<dbReference type="Pfam" id="PF03551">
    <property type="entry name" value="PadR"/>
    <property type="match status" value="1"/>
</dbReference>
<organism evidence="2 3">
    <name type="scientific">Dictyobacter alpinus</name>
    <dbReference type="NCBI Taxonomy" id="2014873"/>
    <lineage>
        <taxon>Bacteria</taxon>
        <taxon>Bacillati</taxon>
        <taxon>Chloroflexota</taxon>
        <taxon>Ktedonobacteria</taxon>
        <taxon>Ktedonobacterales</taxon>
        <taxon>Dictyobacteraceae</taxon>
        <taxon>Dictyobacter</taxon>
    </lineage>
</organism>
<reference evidence="3" key="1">
    <citation type="submission" date="2018-12" db="EMBL/GenBank/DDBJ databases">
        <title>Tengunoibacter tsumagoiensis gen. nov., sp. nov., Dictyobacter kobayashii sp. nov., D. alpinus sp. nov., and D. joshuensis sp. nov. and description of Dictyobacteraceae fam. nov. within the order Ktedonobacterales isolated from Tengu-no-mugimeshi.</title>
        <authorList>
            <person name="Wang C.M."/>
            <person name="Zheng Y."/>
            <person name="Sakai Y."/>
            <person name="Toyoda A."/>
            <person name="Minakuchi Y."/>
            <person name="Abe K."/>
            <person name="Yokota A."/>
            <person name="Yabe S."/>
        </authorList>
    </citation>
    <scope>NUCLEOTIDE SEQUENCE [LARGE SCALE GENOMIC DNA]</scope>
    <source>
        <strain evidence="3">Uno16</strain>
    </source>
</reference>
<dbReference type="SUPFAM" id="SSF46785">
    <property type="entry name" value="Winged helix' DNA-binding domain"/>
    <property type="match status" value="1"/>
</dbReference>